<dbReference type="InParanoid" id="E3N9I8"/>
<evidence type="ECO:0000313" key="2">
    <source>
        <dbReference type="EMBL" id="EFO90329.1"/>
    </source>
</evidence>
<reference evidence="2" key="1">
    <citation type="submission" date="2007-07" db="EMBL/GenBank/DDBJ databases">
        <title>PCAP assembly of the Caenorhabditis remanei genome.</title>
        <authorList>
            <consortium name="The Caenorhabditis remanei Sequencing Consortium"/>
            <person name="Wilson R.K."/>
        </authorList>
    </citation>
    <scope>NUCLEOTIDE SEQUENCE [LARGE SCALE GENOMIC DNA]</scope>
    <source>
        <strain evidence="2">PB4641</strain>
    </source>
</reference>
<proteinExistence type="predicted"/>
<dbReference type="Proteomes" id="UP000008281">
    <property type="component" value="Unassembled WGS sequence"/>
</dbReference>
<feature type="compositionally biased region" description="Low complexity" evidence="1">
    <location>
        <begin position="62"/>
        <end position="74"/>
    </location>
</feature>
<dbReference type="AlphaFoldDB" id="E3N9I8"/>
<protein>
    <submittedName>
        <fullName evidence="2">Uncharacterized protein</fullName>
    </submittedName>
</protein>
<dbReference type="PANTHER" id="PTHR22921">
    <property type="entry name" value="PROTEIN CBG20088-RELATED"/>
    <property type="match status" value="1"/>
</dbReference>
<accession>E3N9I8</accession>
<dbReference type="OMA" id="STHFESH"/>
<feature type="region of interest" description="Disordered" evidence="1">
    <location>
        <begin position="1"/>
        <end position="86"/>
    </location>
</feature>
<dbReference type="FunCoup" id="E3N9I8">
    <property type="interactions" value="1813"/>
</dbReference>
<dbReference type="OrthoDB" id="5877418at2759"/>
<feature type="compositionally biased region" description="Polar residues" evidence="1">
    <location>
        <begin position="75"/>
        <end position="86"/>
    </location>
</feature>
<name>E3N9I8_CAERE</name>
<dbReference type="STRING" id="31234.E3N9I8"/>
<gene>
    <name evidence="2" type="ORF">CRE_29159</name>
</gene>
<feature type="compositionally biased region" description="Basic and acidic residues" evidence="1">
    <location>
        <begin position="48"/>
        <end position="61"/>
    </location>
</feature>
<organism evidence="3">
    <name type="scientific">Caenorhabditis remanei</name>
    <name type="common">Caenorhabditis vulgaris</name>
    <dbReference type="NCBI Taxonomy" id="31234"/>
    <lineage>
        <taxon>Eukaryota</taxon>
        <taxon>Metazoa</taxon>
        <taxon>Ecdysozoa</taxon>
        <taxon>Nematoda</taxon>
        <taxon>Chromadorea</taxon>
        <taxon>Rhabditida</taxon>
        <taxon>Rhabditina</taxon>
        <taxon>Rhabditomorpha</taxon>
        <taxon>Rhabditoidea</taxon>
        <taxon>Rhabditidae</taxon>
        <taxon>Peloderinae</taxon>
        <taxon>Caenorhabditis</taxon>
    </lineage>
</organism>
<evidence type="ECO:0000256" key="1">
    <source>
        <dbReference type="SAM" id="MobiDB-lite"/>
    </source>
</evidence>
<dbReference type="PANTHER" id="PTHR22921:SF27">
    <property type="entry name" value="C2H2-TYPE DOMAIN-CONTAINING PROTEIN-RELATED"/>
    <property type="match status" value="1"/>
</dbReference>
<feature type="compositionally biased region" description="Polar residues" evidence="1">
    <location>
        <begin position="1"/>
        <end position="12"/>
    </location>
</feature>
<dbReference type="HOGENOM" id="CLU_059447_0_0_1"/>
<keyword evidence="3" id="KW-1185">Reference proteome</keyword>
<sequence length="383" mass="43862">MYRPTPQRNLGSQPYRVPLSQRMENNGTSFHHQDISRDRKRYRPEQSPPRDMDDEHLHDDMYTTTSSTPYPSSSQHTNNAHNLPTSSHRFHATVNQKWSPIGFAATQLYDYDRGVPLDRDTCERNLEKLIKNDRQTDYFEWLTFAQKCREEGNELLEQMALGLAFTTAKAEKTANRSQKEVKKDVPLAGIIEKRGFSLEAAAPFDTEITLPSRKFFKISDVLTPDAVSQWSSSKIEPHTRSLSLFLYDALEFSDPLFVCYGISKRAKTYVPVNPIVFAQIAEYVLAGFGQSITPDKLSYVISLANSTLENKLNRVRAEHNKKHGKNSSEEYAKWLENELKKPTSQLNRERLLFDPHRLVIPIQEPTDTTIAEGENDGSLDIVH</sequence>
<dbReference type="eggNOG" id="ENOG502RXF6">
    <property type="taxonomic scope" value="Eukaryota"/>
</dbReference>
<evidence type="ECO:0000313" key="3">
    <source>
        <dbReference type="Proteomes" id="UP000008281"/>
    </source>
</evidence>
<dbReference type="EMBL" id="DS268566">
    <property type="protein sequence ID" value="EFO90329.1"/>
    <property type="molecule type" value="Genomic_DNA"/>
</dbReference>